<evidence type="ECO:0000259" key="3">
    <source>
        <dbReference type="Pfam" id="PF24808"/>
    </source>
</evidence>
<feature type="signal peptide" evidence="2">
    <location>
        <begin position="1"/>
        <end position="19"/>
    </location>
</feature>
<dbReference type="EMBL" id="JAADJZ010000003">
    <property type="protein sequence ID" value="KAF2876555.1"/>
    <property type="molecule type" value="Genomic_DNA"/>
</dbReference>
<dbReference type="InterPro" id="IPR056124">
    <property type="entry name" value="DUF7707"/>
</dbReference>
<protein>
    <recommendedName>
        <fullName evidence="3">DUF7707 domain-containing protein</fullName>
    </recommendedName>
</protein>
<name>A0A7C8MHF5_9PLEO</name>
<dbReference type="PANTHER" id="PTHR38118:SF2">
    <property type="entry name" value="CDP-ALCOHOL PHOSPHATIDYLTRANSFERASE PROTEIN"/>
    <property type="match status" value="1"/>
</dbReference>
<feature type="compositionally biased region" description="Low complexity" evidence="1">
    <location>
        <begin position="135"/>
        <end position="154"/>
    </location>
</feature>
<evidence type="ECO:0000313" key="4">
    <source>
        <dbReference type="EMBL" id="KAF2876555.1"/>
    </source>
</evidence>
<feature type="compositionally biased region" description="Low complexity" evidence="1">
    <location>
        <begin position="162"/>
        <end position="175"/>
    </location>
</feature>
<dbReference type="Proteomes" id="UP000481861">
    <property type="component" value="Unassembled WGS sequence"/>
</dbReference>
<organism evidence="4 5">
    <name type="scientific">Massariosphaeria phaeospora</name>
    <dbReference type="NCBI Taxonomy" id="100035"/>
    <lineage>
        <taxon>Eukaryota</taxon>
        <taxon>Fungi</taxon>
        <taxon>Dikarya</taxon>
        <taxon>Ascomycota</taxon>
        <taxon>Pezizomycotina</taxon>
        <taxon>Dothideomycetes</taxon>
        <taxon>Pleosporomycetidae</taxon>
        <taxon>Pleosporales</taxon>
        <taxon>Pleosporales incertae sedis</taxon>
        <taxon>Massariosphaeria</taxon>
    </lineage>
</organism>
<dbReference type="PANTHER" id="PTHR38118">
    <property type="entry name" value="ANCHORED CELL WALL PROTEIN 11-RELATED"/>
    <property type="match status" value="1"/>
</dbReference>
<gene>
    <name evidence="4" type="ORF">BDV95DRAFT_561044</name>
</gene>
<evidence type="ECO:0000256" key="2">
    <source>
        <dbReference type="SAM" id="SignalP"/>
    </source>
</evidence>
<keyword evidence="2" id="KW-0732">Signal</keyword>
<proteinExistence type="predicted"/>
<dbReference type="AlphaFoldDB" id="A0A7C8MHF5"/>
<evidence type="ECO:0000313" key="5">
    <source>
        <dbReference type="Proteomes" id="UP000481861"/>
    </source>
</evidence>
<evidence type="ECO:0000256" key="1">
    <source>
        <dbReference type="SAM" id="MobiDB-lite"/>
    </source>
</evidence>
<accession>A0A7C8MHF5</accession>
<reference evidence="4 5" key="1">
    <citation type="submission" date="2020-01" db="EMBL/GenBank/DDBJ databases">
        <authorList>
            <consortium name="DOE Joint Genome Institute"/>
            <person name="Haridas S."/>
            <person name="Albert R."/>
            <person name="Binder M."/>
            <person name="Bloem J."/>
            <person name="Labutti K."/>
            <person name="Salamov A."/>
            <person name="Andreopoulos B."/>
            <person name="Baker S.E."/>
            <person name="Barry K."/>
            <person name="Bills G."/>
            <person name="Bluhm B.H."/>
            <person name="Cannon C."/>
            <person name="Castanera R."/>
            <person name="Culley D.E."/>
            <person name="Daum C."/>
            <person name="Ezra D."/>
            <person name="Gonzalez J.B."/>
            <person name="Henrissat B."/>
            <person name="Kuo A."/>
            <person name="Liang C."/>
            <person name="Lipzen A."/>
            <person name="Lutzoni F."/>
            <person name="Magnuson J."/>
            <person name="Mondo S."/>
            <person name="Nolan M."/>
            <person name="Ohm R."/>
            <person name="Pangilinan J."/>
            <person name="Park H.-J.H."/>
            <person name="Ramirez L."/>
            <person name="Alfaro M."/>
            <person name="Sun H."/>
            <person name="Tritt A."/>
            <person name="Yoshinaga Y."/>
            <person name="Zwiers L.-H.L."/>
            <person name="Turgeon B.G."/>
            <person name="Goodwin S.B."/>
            <person name="Spatafora J.W."/>
            <person name="Crous P.W."/>
            <person name="Grigoriev I.V."/>
        </authorList>
    </citation>
    <scope>NUCLEOTIDE SEQUENCE [LARGE SCALE GENOMIC DNA]</scope>
    <source>
        <strain evidence="4 5">CBS 611.86</strain>
    </source>
</reference>
<dbReference type="OrthoDB" id="2121879at2759"/>
<feature type="domain" description="DUF7707" evidence="3">
    <location>
        <begin position="32"/>
        <end position="134"/>
    </location>
</feature>
<comment type="caution">
    <text evidence="4">The sequence shown here is derived from an EMBL/GenBank/DDBJ whole genome shotgun (WGS) entry which is preliminary data.</text>
</comment>
<keyword evidence="5" id="KW-1185">Reference proteome</keyword>
<dbReference type="Pfam" id="PF24808">
    <property type="entry name" value="DUF7707"/>
    <property type="match status" value="1"/>
</dbReference>
<feature type="chain" id="PRO_5028982508" description="DUF7707 domain-containing protein" evidence="2">
    <location>
        <begin position="20"/>
        <end position="204"/>
    </location>
</feature>
<feature type="region of interest" description="Disordered" evidence="1">
    <location>
        <begin position="135"/>
        <end position="175"/>
    </location>
</feature>
<sequence>MLYASLLVAAAALSGLVSAQQNNTSPIGPCCNVDAGTVPPAQKTGWCDAQRNTCPEICGGRGQIAQGGNTCTEQDLSFKCECRNGTKPDMKNYEQSVPGQMCRFWFDRCIEASGQDVDTQFTCITQKQQNCGNLTSAGTTPTSSGASSSTPTPSGSGGGGEQASQTGAAPSGQSSGAASALALAREYGTPALAGGIIALLGFAL</sequence>